<feature type="non-terminal residue" evidence="1">
    <location>
        <position position="1"/>
    </location>
</feature>
<name>A0A7R9Q2P7_9ACAR</name>
<organism evidence="1">
    <name type="scientific">Medioppia subpectinata</name>
    <dbReference type="NCBI Taxonomy" id="1979941"/>
    <lineage>
        <taxon>Eukaryota</taxon>
        <taxon>Metazoa</taxon>
        <taxon>Ecdysozoa</taxon>
        <taxon>Arthropoda</taxon>
        <taxon>Chelicerata</taxon>
        <taxon>Arachnida</taxon>
        <taxon>Acari</taxon>
        <taxon>Acariformes</taxon>
        <taxon>Sarcoptiformes</taxon>
        <taxon>Oribatida</taxon>
        <taxon>Brachypylina</taxon>
        <taxon>Oppioidea</taxon>
        <taxon>Oppiidae</taxon>
        <taxon>Medioppia</taxon>
    </lineage>
</organism>
<evidence type="ECO:0000313" key="1">
    <source>
        <dbReference type="EMBL" id="CAD7630184.1"/>
    </source>
</evidence>
<gene>
    <name evidence="1" type="ORF">OSB1V03_LOCUS10597</name>
</gene>
<dbReference type="EMBL" id="OC862388">
    <property type="protein sequence ID" value="CAD7630184.1"/>
    <property type="molecule type" value="Genomic_DNA"/>
</dbReference>
<reference evidence="1" key="1">
    <citation type="submission" date="2020-11" db="EMBL/GenBank/DDBJ databases">
        <authorList>
            <person name="Tran Van P."/>
        </authorList>
    </citation>
    <scope>NUCLEOTIDE SEQUENCE</scope>
</reference>
<feature type="non-terminal residue" evidence="1">
    <location>
        <position position="220"/>
    </location>
</feature>
<sequence length="220" mass="25664">QSFRCFASIDGRIESLQFVDTNANTVERFDQLVSRFDGLSDEWKNRVIYISGQQLDTNLWPTDPNCRLIVMHIKHINLKHLDYYRQNVLILNGFDVRLETIIADFFNGRDLAAVVMPKDMTFRLIIDFIIHLMAKKETHICGKYIHYLLPRLLAYRLPHNILLKPFRKSGLNLWQKEKKKLDIYLFGSIGGYIGISTAITKNGAQHITNTPWYELSYQGN</sequence>
<protein>
    <submittedName>
        <fullName evidence="1">Uncharacterized protein</fullName>
    </submittedName>
</protein>
<dbReference type="EMBL" id="CAJPIZ010007813">
    <property type="protein sequence ID" value="CAG2110614.1"/>
    <property type="molecule type" value="Genomic_DNA"/>
</dbReference>
<evidence type="ECO:0000313" key="2">
    <source>
        <dbReference type="Proteomes" id="UP000759131"/>
    </source>
</evidence>
<dbReference type="Proteomes" id="UP000759131">
    <property type="component" value="Unassembled WGS sequence"/>
</dbReference>
<accession>A0A7R9Q2P7</accession>
<keyword evidence="2" id="KW-1185">Reference proteome</keyword>
<proteinExistence type="predicted"/>
<dbReference type="AlphaFoldDB" id="A0A7R9Q2P7"/>